<dbReference type="Gene3D" id="3.40.50.1000">
    <property type="entry name" value="HAD superfamily/HAD-like"/>
    <property type="match status" value="1"/>
</dbReference>
<keyword evidence="4" id="KW-1185">Reference proteome</keyword>
<evidence type="ECO:0000313" key="3">
    <source>
        <dbReference type="Proteomes" id="UP000423525"/>
    </source>
</evidence>
<dbReference type="Gene3D" id="3.30.1240.10">
    <property type="match status" value="1"/>
</dbReference>
<dbReference type="PANTHER" id="PTHR10000:SF53">
    <property type="entry name" value="5-AMINO-6-(5-PHOSPHO-D-RIBITYLAMINO)URACIL PHOSPHATASE YBJI-RELATED"/>
    <property type="match status" value="1"/>
</dbReference>
<accession>A0A6I8MAF2</accession>
<dbReference type="InterPro" id="IPR036412">
    <property type="entry name" value="HAD-like_sf"/>
</dbReference>
<evidence type="ECO:0000313" key="1">
    <source>
        <dbReference type="EMBL" id="MDT9410684.1"/>
    </source>
</evidence>
<sequence>MTPRIIVTDMDGTLLNSEHEIPARFWPLLDEMHEHGIVFAPASGRQLYTLLDQFAQAGKHLSVIAENGTVVYHEGEIISVTTIDPEVAHRVIRTMAESDLDWGVVVCRVDGAFIARGDVEFLTETVRYYAKLDVVDDLHSVVNDQVIKLAIYSFPDAETVAAPALTESVGDHTLVISGAHWIDIMSPHANKGVALQQLADNLGVHIEHTAAFGDYLNDYELLQTAGTAYAMSNAHPDIKEIADHIVGSNDEEAVLTTIRSLLTEAK</sequence>
<organism evidence="2 3">
    <name type="scientific">Corynebacterium rouxii</name>
    <dbReference type="NCBI Taxonomy" id="2719119"/>
    <lineage>
        <taxon>Bacteria</taxon>
        <taxon>Bacillati</taxon>
        <taxon>Actinomycetota</taxon>
        <taxon>Actinomycetes</taxon>
        <taxon>Mycobacteriales</taxon>
        <taxon>Corynebacteriaceae</taxon>
        <taxon>Corynebacterium</taxon>
    </lineage>
</organism>
<dbReference type="NCBIfam" id="TIGR00099">
    <property type="entry name" value="Cof-subfamily"/>
    <property type="match status" value="1"/>
</dbReference>
<dbReference type="GO" id="GO:0016791">
    <property type="term" value="F:phosphatase activity"/>
    <property type="evidence" value="ECO:0007669"/>
    <property type="project" value="TreeGrafter"/>
</dbReference>
<protein>
    <submittedName>
        <fullName evidence="2">Cof-type HAD-IIB family hydrolase</fullName>
    </submittedName>
    <submittedName>
        <fullName evidence="1">HAD family hydrolase</fullName>
        <ecNumber evidence="1">3.1.3.-</ecNumber>
    </submittedName>
</protein>
<reference evidence="1 4" key="2">
    <citation type="submission" date="2023-03" db="EMBL/GenBank/DDBJ databases">
        <title>Whole genome sequence of the first Corynebacterium rouxii strains isolated in Brazil: a recent member of Corynebacterium diphtheriae complex.</title>
        <authorList>
            <person name="Vieira V."/>
            <person name="Ramos J.N."/>
            <person name="Araujo M.R.B."/>
            <person name="Baio P.V."/>
            <person name="Sant'Anna L.O."/>
            <person name="Veras J.F.C."/>
            <person name="Vieira E.M.D."/>
            <person name="Sousa M.A.B."/>
            <person name="Camargo C.H."/>
            <person name="Sacchi C.T."/>
            <person name="Campos K.R."/>
            <person name="Santos M.B.N."/>
            <person name="Bokermann S."/>
            <person name="Alvim L.B."/>
            <person name="Santos L.S."/>
            <person name="Mattos-Guaraldi A.L."/>
        </authorList>
    </citation>
    <scope>NUCLEOTIDE SEQUENCE [LARGE SCALE GENOMIC DNA]</scope>
    <source>
        <strain evidence="1 4">70862</strain>
    </source>
</reference>
<dbReference type="InterPro" id="IPR000150">
    <property type="entry name" value="Cof"/>
</dbReference>
<dbReference type="RefSeq" id="WP_155872140.1">
    <property type="nucleotide sequence ID" value="NZ_CP168248.1"/>
</dbReference>
<dbReference type="Proteomes" id="UP000423525">
    <property type="component" value="Chromosome"/>
</dbReference>
<dbReference type="Pfam" id="PF08282">
    <property type="entry name" value="Hydrolase_3"/>
    <property type="match status" value="1"/>
</dbReference>
<dbReference type="Proteomes" id="UP001265983">
    <property type="component" value="Unassembled WGS sequence"/>
</dbReference>
<dbReference type="SUPFAM" id="SSF56784">
    <property type="entry name" value="HAD-like"/>
    <property type="match status" value="1"/>
</dbReference>
<gene>
    <name evidence="2" type="ORF">FRC0190_00845</name>
    <name evidence="1" type="ORF">P8T80_04700</name>
</gene>
<keyword evidence="2" id="KW-0378">Hydrolase</keyword>
<reference evidence="2 3" key="1">
    <citation type="submission" date="2019-11" db="EMBL/GenBank/DDBJ databases">
        <authorList>
            <person name="Brisse S."/>
        </authorList>
    </citation>
    <scope>NUCLEOTIDE SEQUENCE [LARGE SCALE GENOMIC DNA]</scope>
    <source>
        <strain evidence="2">FRC0190</strain>
    </source>
</reference>
<dbReference type="InterPro" id="IPR023214">
    <property type="entry name" value="HAD_sf"/>
</dbReference>
<dbReference type="NCBIfam" id="TIGR01484">
    <property type="entry name" value="HAD-SF-IIB"/>
    <property type="match status" value="1"/>
</dbReference>
<proteinExistence type="predicted"/>
<dbReference type="InterPro" id="IPR006379">
    <property type="entry name" value="HAD-SF_hydro_IIB"/>
</dbReference>
<dbReference type="SFLD" id="SFLDS00003">
    <property type="entry name" value="Haloacid_Dehalogenase"/>
    <property type="match status" value="1"/>
</dbReference>
<dbReference type="EMBL" id="JARUHM010000009">
    <property type="protein sequence ID" value="MDT9410684.1"/>
    <property type="molecule type" value="Genomic_DNA"/>
</dbReference>
<dbReference type="AlphaFoldDB" id="A0A6I8MAF2"/>
<dbReference type="GO" id="GO:0000287">
    <property type="term" value="F:magnesium ion binding"/>
    <property type="evidence" value="ECO:0007669"/>
    <property type="project" value="TreeGrafter"/>
</dbReference>
<dbReference type="GO" id="GO:0005829">
    <property type="term" value="C:cytosol"/>
    <property type="evidence" value="ECO:0007669"/>
    <property type="project" value="TreeGrafter"/>
</dbReference>
<evidence type="ECO:0000313" key="4">
    <source>
        <dbReference type="Proteomes" id="UP001265983"/>
    </source>
</evidence>
<dbReference type="PANTHER" id="PTHR10000">
    <property type="entry name" value="PHOSPHOSERINE PHOSPHATASE"/>
    <property type="match status" value="1"/>
</dbReference>
<dbReference type="EMBL" id="LR738855">
    <property type="protein sequence ID" value="VZH84850.1"/>
    <property type="molecule type" value="Genomic_DNA"/>
</dbReference>
<dbReference type="CDD" id="cd07518">
    <property type="entry name" value="HAD_YbiV-Like"/>
    <property type="match status" value="1"/>
</dbReference>
<dbReference type="EC" id="3.1.3.-" evidence="1"/>
<name>A0A6I8MAF2_9CORY</name>
<evidence type="ECO:0000313" key="2">
    <source>
        <dbReference type="EMBL" id="VZH84850.1"/>
    </source>
</evidence>
<dbReference type="KEGG" id="crf:FRC0190_00845"/>
<dbReference type="SFLD" id="SFLDG01140">
    <property type="entry name" value="C2.B:_Phosphomannomutase_and_P"/>
    <property type="match status" value="1"/>
</dbReference>
<dbReference type="PROSITE" id="PS01228">
    <property type="entry name" value="COF_1"/>
    <property type="match status" value="1"/>
</dbReference>